<dbReference type="InterPro" id="IPR001763">
    <property type="entry name" value="Rhodanese-like_dom"/>
</dbReference>
<gene>
    <name evidence="3" type="ORF">KL771_25305</name>
</gene>
<evidence type="ECO:0000256" key="1">
    <source>
        <dbReference type="SAM" id="MobiDB-lite"/>
    </source>
</evidence>
<name>A0A947GDP8_9HYPH</name>
<dbReference type="PROSITE" id="PS50206">
    <property type="entry name" value="RHODANESE_3"/>
    <property type="match status" value="1"/>
</dbReference>
<dbReference type="RefSeq" id="WP_261971302.1">
    <property type="nucleotide sequence ID" value="NZ_JAHHZF010000015.1"/>
</dbReference>
<reference evidence="3 4" key="1">
    <citation type="submission" date="2021-06" db="EMBL/GenBank/DDBJ databases">
        <authorList>
            <person name="Grouzdev D.S."/>
            <person name="Koziaeva V."/>
        </authorList>
    </citation>
    <scope>NUCLEOTIDE SEQUENCE [LARGE SCALE GENOMIC DNA]</scope>
    <source>
        <strain evidence="3 4">22</strain>
    </source>
</reference>
<dbReference type="InterPro" id="IPR036873">
    <property type="entry name" value="Rhodanese-like_dom_sf"/>
</dbReference>
<dbReference type="SUPFAM" id="SSF52821">
    <property type="entry name" value="Rhodanese/Cell cycle control phosphatase"/>
    <property type="match status" value="1"/>
</dbReference>
<accession>A0A947GDP8</accession>
<feature type="region of interest" description="Disordered" evidence="1">
    <location>
        <begin position="127"/>
        <end position="148"/>
    </location>
</feature>
<feature type="domain" description="Rhodanese" evidence="2">
    <location>
        <begin position="24"/>
        <end position="147"/>
    </location>
</feature>
<protein>
    <submittedName>
        <fullName evidence="3">Rhodanese-like domain-containing protein</fullName>
    </submittedName>
</protein>
<dbReference type="Pfam" id="PF00581">
    <property type="entry name" value="Rhodanese"/>
    <property type="match status" value="1"/>
</dbReference>
<organism evidence="3 4">
    <name type="scientific">Prosthecodimorpha staleyi</name>
    <dbReference type="NCBI Taxonomy" id="2840188"/>
    <lineage>
        <taxon>Bacteria</taxon>
        <taxon>Pseudomonadati</taxon>
        <taxon>Pseudomonadota</taxon>
        <taxon>Alphaproteobacteria</taxon>
        <taxon>Hyphomicrobiales</taxon>
        <taxon>Ancalomicrobiaceae</taxon>
        <taxon>Prosthecodimorpha</taxon>
    </lineage>
</organism>
<sequence>MSLTTGEAYAGDIPPAEAWRLLSDNGPAQLVDVRTRPEWSFVGLPDLGELGKAPLLIEWQVYPEMAVDDAFMDRLSAALDRIGASREDPVLFLCRSGVRSRSAAIAATGAGWQRCLNVAGGFEGPLDPNGHRGQRDGWKAAGLPWKQT</sequence>
<comment type="caution">
    <text evidence="3">The sequence shown here is derived from an EMBL/GenBank/DDBJ whole genome shotgun (WGS) entry which is preliminary data.</text>
</comment>
<dbReference type="EMBL" id="JAHHZF010000015">
    <property type="protein sequence ID" value="MBT9292803.1"/>
    <property type="molecule type" value="Genomic_DNA"/>
</dbReference>
<evidence type="ECO:0000313" key="4">
    <source>
        <dbReference type="Proteomes" id="UP000766595"/>
    </source>
</evidence>
<evidence type="ECO:0000313" key="3">
    <source>
        <dbReference type="EMBL" id="MBT9292803.1"/>
    </source>
</evidence>
<keyword evidence="4" id="KW-1185">Reference proteome</keyword>
<dbReference type="Gene3D" id="3.40.250.10">
    <property type="entry name" value="Rhodanese-like domain"/>
    <property type="match status" value="1"/>
</dbReference>
<dbReference type="SMART" id="SM00450">
    <property type="entry name" value="RHOD"/>
    <property type="match status" value="1"/>
</dbReference>
<proteinExistence type="predicted"/>
<dbReference type="Proteomes" id="UP000766595">
    <property type="component" value="Unassembled WGS sequence"/>
</dbReference>
<feature type="compositionally biased region" description="Basic and acidic residues" evidence="1">
    <location>
        <begin position="129"/>
        <end position="138"/>
    </location>
</feature>
<evidence type="ECO:0000259" key="2">
    <source>
        <dbReference type="PROSITE" id="PS50206"/>
    </source>
</evidence>
<dbReference type="AlphaFoldDB" id="A0A947GDP8"/>